<evidence type="ECO:0000313" key="1">
    <source>
        <dbReference type="EMBL" id="TFY81064.1"/>
    </source>
</evidence>
<sequence>MSPPTKESMLAAYASMQVQIDITITPPNSQQDPLGWNPTSPTLDSPTTCSIIVHSPSGRVVTPIFHAPDPEPYIPRTSYPNPSPADAPIAQRCMTGDSDHLAPCTQPNPAEPFLSQATEILPGLFLSDMHTATSAPALRALGITHVVAVIRDDWPL</sequence>
<organism evidence="1 2">
    <name type="scientific">Hericium alpestre</name>
    <dbReference type="NCBI Taxonomy" id="135208"/>
    <lineage>
        <taxon>Eukaryota</taxon>
        <taxon>Fungi</taxon>
        <taxon>Dikarya</taxon>
        <taxon>Basidiomycota</taxon>
        <taxon>Agaricomycotina</taxon>
        <taxon>Agaricomycetes</taxon>
        <taxon>Russulales</taxon>
        <taxon>Hericiaceae</taxon>
        <taxon>Hericium</taxon>
    </lineage>
</organism>
<evidence type="ECO:0000313" key="2">
    <source>
        <dbReference type="Proteomes" id="UP000298061"/>
    </source>
</evidence>
<keyword evidence="2" id="KW-1185">Reference proteome</keyword>
<feature type="non-terminal residue" evidence="1">
    <location>
        <position position="156"/>
    </location>
</feature>
<protein>
    <submittedName>
        <fullName evidence="1">Uncharacterized protein</fullName>
    </submittedName>
</protein>
<name>A0A4Z0A3P9_9AGAM</name>
<dbReference type="InterPro" id="IPR029021">
    <property type="entry name" value="Prot-tyrosine_phosphatase-like"/>
</dbReference>
<dbReference type="Gene3D" id="3.90.190.10">
    <property type="entry name" value="Protein tyrosine phosphatase superfamily"/>
    <property type="match status" value="1"/>
</dbReference>
<accession>A0A4Z0A3P9</accession>
<dbReference type="EMBL" id="SFCI01000254">
    <property type="protein sequence ID" value="TFY81064.1"/>
    <property type="molecule type" value="Genomic_DNA"/>
</dbReference>
<dbReference type="AlphaFoldDB" id="A0A4Z0A3P9"/>
<reference evidence="1 2" key="1">
    <citation type="submission" date="2019-02" db="EMBL/GenBank/DDBJ databases">
        <title>Genome sequencing of the rare red list fungi Hericium alpestre (H. flagellum).</title>
        <authorList>
            <person name="Buettner E."/>
            <person name="Kellner H."/>
        </authorList>
    </citation>
    <scope>NUCLEOTIDE SEQUENCE [LARGE SCALE GENOMIC DNA]</scope>
    <source>
        <strain evidence="1 2">DSM 108284</strain>
    </source>
</reference>
<dbReference type="OrthoDB" id="2017893at2759"/>
<proteinExistence type="predicted"/>
<dbReference type="Proteomes" id="UP000298061">
    <property type="component" value="Unassembled WGS sequence"/>
</dbReference>
<gene>
    <name evidence="1" type="ORF">EWM64_g2944</name>
</gene>
<comment type="caution">
    <text evidence="1">The sequence shown here is derived from an EMBL/GenBank/DDBJ whole genome shotgun (WGS) entry which is preliminary data.</text>
</comment>